<proteinExistence type="predicted"/>
<dbReference type="AlphaFoldDB" id="A0AA38WDQ2"/>
<accession>A0AA38WDQ2</accession>
<name>A0AA38WDQ2_9ASTR</name>
<reference evidence="2" key="1">
    <citation type="submission" date="2023-03" db="EMBL/GenBank/DDBJ databases">
        <title>Chromosome-scale reference genome and RAD-based genetic map of yellow starthistle (Centaurea solstitialis) reveal putative structural variation and QTLs associated with invader traits.</title>
        <authorList>
            <person name="Reatini B."/>
            <person name="Cang F.A."/>
            <person name="Jiang Q."/>
            <person name="Mckibben M.T.W."/>
            <person name="Barker M.S."/>
            <person name="Rieseberg L.H."/>
            <person name="Dlugosch K.M."/>
        </authorList>
    </citation>
    <scope>NUCLEOTIDE SEQUENCE</scope>
    <source>
        <strain evidence="2">CAN-66</strain>
        <tissue evidence="2">Leaf</tissue>
    </source>
</reference>
<organism evidence="2 3">
    <name type="scientific">Centaurea solstitialis</name>
    <name type="common">yellow star-thistle</name>
    <dbReference type="NCBI Taxonomy" id="347529"/>
    <lineage>
        <taxon>Eukaryota</taxon>
        <taxon>Viridiplantae</taxon>
        <taxon>Streptophyta</taxon>
        <taxon>Embryophyta</taxon>
        <taxon>Tracheophyta</taxon>
        <taxon>Spermatophyta</taxon>
        <taxon>Magnoliopsida</taxon>
        <taxon>eudicotyledons</taxon>
        <taxon>Gunneridae</taxon>
        <taxon>Pentapetalae</taxon>
        <taxon>asterids</taxon>
        <taxon>campanulids</taxon>
        <taxon>Asterales</taxon>
        <taxon>Asteraceae</taxon>
        <taxon>Carduoideae</taxon>
        <taxon>Cardueae</taxon>
        <taxon>Centaureinae</taxon>
        <taxon>Centaurea</taxon>
    </lineage>
</organism>
<dbReference type="EMBL" id="JARYMX010000003">
    <property type="protein sequence ID" value="KAJ9557557.1"/>
    <property type="molecule type" value="Genomic_DNA"/>
</dbReference>
<evidence type="ECO:0000313" key="3">
    <source>
        <dbReference type="Proteomes" id="UP001172457"/>
    </source>
</evidence>
<feature type="region of interest" description="Disordered" evidence="1">
    <location>
        <begin position="68"/>
        <end position="110"/>
    </location>
</feature>
<comment type="caution">
    <text evidence="2">The sequence shown here is derived from an EMBL/GenBank/DDBJ whole genome shotgun (WGS) entry which is preliminary data.</text>
</comment>
<evidence type="ECO:0000313" key="2">
    <source>
        <dbReference type="EMBL" id="KAJ9557557.1"/>
    </source>
</evidence>
<dbReference type="GO" id="GO:0004402">
    <property type="term" value="F:histone acetyltransferase activity"/>
    <property type="evidence" value="ECO:0007669"/>
    <property type="project" value="InterPro"/>
</dbReference>
<protein>
    <submittedName>
        <fullName evidence="2">Uncharacterized protein</fullName>
    </submittedName>
</protein>
<sequence length="188" mass="20639">MLRVSRSRRRVLQHHRRRSPLALPCQSTLAGVEGKPLFEFDRTRLFRSCLVGFSTEKLRFLRENRMKTKRQGVENTTGTDEQHSKKQKLVGSSSMPPPQSGIDDAPVPVSPIDHEPGLGTASRFQAVPLVASPTYSNAVAWSDENLVAVASGHVVTILNPAELCGPKDLIRVPTAKPLTIGVVERKGL</sequence>
<dbReference type="InterPro" id="IPR044230">
    <property type="entry name" value="GTF3C4"/>
</dbReference>
<evidence type="ECO:0000256" key="1">
    <source>
        <dbReference type="SAM" id="MobiDB-lite"/>
    </source>
</evidence>
<dbReference type="Proteomes" id="UP001172457">
    <property type="component" value="Chromosome 3"/>
</dbReference>
<dbReference type="GO" id="GO:0006384">
    <property type="term" value="P:transcription initiation at RNA polymerase III promoter"/>
    <property type="evidence" value="ECO:0007669"/>
    <property type="project" value="InterPro"/>
</dbReference>
<gene>
    <name evidence="2" type="ORF">OSB04_012171</name>
</gene>
<keyword evidence="3" id="KW-1185">Reference proteome</keyword>
<dbReference type="GO" id="GO:0000127">
    <property type="term" value="C:transcription factor TFIIIC complex"/>
    <property type="evidence" value="ECO:0007669"/>
    <property type="project" value="InterPro"/>
</dbReference>
<dbReference type="PANTHER" id="PTHR15496">
    <property type="entry name" value="GENERAL TRANSCRIPTION FACTOR 3C POLYPEPTIDE 4 FAMILY"/>
    <property type="match status" value="1"/>
</dbReference>
<dbReference type="PANTHER" id="PTHR15496:SF2">
    <property type="entry name" value="GENERAL TRANSCRIPTION FACTOR 3C POLYPEPTIDE 4"/>
    <property type="match status" value="1"/>
</dbReference>